<keyword evidence="2" id="KW-0449">Lipoprotein</keyword>
<dbReference type="KEGG" id="bbs:BbiDN127_I0033"/>
<sequence length="105" mass="12580">MKYNNIVNIFIFLFLACNPNFNTEQKDIKSPPTEKSRPKIEESKQEEELKKKQQEEEELKRKQQEAEELKTTLLNDLKNLIETTNAHKEKYIKNERRTQRSIWGG</sequence>
<evidence type="ECO:0000256" key="1">
    <source>
        <dbReference type="SAM" id="MobiDB-lite"/>
    </source>
</evidence>
<dbReference type="AlphaFoldDB" id="G0AP83"/>
<dbReference type="Proteomes" id="UP000001634">
    <property type="component" value="Plasmid lp28-4"/>
</dbReference>
<geneLocation type="plasmid" evidence="2 3">
    <name>lp28-4</name>
</geneLocation>
<feature type="compositionally biased region" description="Basic and acidic residues" evidence="1">
    <location>
        <begin position="24"/>
        <end position="65"/>
    </location>
</feature>
<feature type="region of interest" description="Disordered" evidence="1">
    <location>
        <begin position="22"/>
        <end position="65"/>
    </location>
</feature>
<keyword evidence="3" id="KW-1185">Reference proteome</keyword>
<keyword evidence="2" id="KW-0614">Plasmid</keyword>
<feature type="region of interest" description="Disordered" evidence="1">
    <location>
        <begin position="85"/>
        <end position="105"/>
    </location>
</feature>
<dbReference type="PROSITE" id="PS51257">
    <property type="entry name" value="PROKAR_LIPOPROTEIN"/>
    <property type="match status" value="1"/>
</dbReference>
<evidence type="ECO:0000313" key="3">
    <source>
        <dbReference type="Proteomes" id="UP000001634"/>
    </source>
</evidence>
<evidence type="ECO:0000313" key="2">
    <source>
        <dbReference type="EMBL" id="AEL19509.1"/>
    </source>
</evidence>
<proteinExistence type="predicted"/>
<feature type="compositionally biased region" description="Basic and acidic residues" evidence="1">
    <location>
        <begin position="85"/>
        <end position="98"/>
    </location>
</feature>
<name>G0AP83_BORBD</name>
<organism evidence="2 3">
    <name type="scientific">Borrelia bissettiae (strain DSM 17990 / CIP 109136 / DN127)</name>
    <name type="common">Borreliella bissettiae</name>
    <dbReference type="NCBI Taxonomy" id="521010"/>
    <lineage>
        <taxon>Bacteria</taxon>
        <taxon>Pseudomonadati</taxon>
        <taxon>Spirochaetota</taxon>
        <taxon>Spirochaetia</taxon>
        <taxon>Spirochaetales</taxon>
        <taxon>Borreliaceae</taxon>
        <taxon>Borreliella</taxon>
    </lineage>
</organism>
<protein>
    <submittedName>
        <fullName evidence="2">Borrelia virulent strain associated lipoprotein</fullName>
    </submittedName>
</protein>
<gene>
    <name evidence="2" type="ordered locus">BbiDN127_I0033</name>
</gene>
<reference evidence="2 3" key="2">
    <citation type="journal article" date="2012" name="J. Bacteriol.">
        <title>Whole-Genome Sequences of Borrelia bissettii, Borrelia valaisiana, and Borrelia spielmanii.</title>
        <authorList>
            <person name="Schutzer S.E."/>
            <person name="Fraser-Liggett C.M."/>
            <person name="Qiu W.G."/>
            <person name="Kraiczy P."/>
            <person name="Mongodin E.F."/>
            <person name="Dunn J.J."/>
            <person name="Luft B.J."/>
            <person name="Casjens S.R."/>
        </authorList>
    </citation>
    <scope>NUCLEOTIDE SEQUENCE [LARGE SCALE GENOMIC DNA]</scope>
    <source>
        <strain evidence="2 3">DN127</strain>
    </source>
</reference>
<dbReference type="HOGENOM" id="CLU_186624_0_0_12"/>
<dbReference type="RefSeq" id="WP_014023145.1">
    <property type="nucleotide sequence ID" value="NC_015917.1"/>
</dbReference>
<dbReference type="EMBL" id="CP002759">
    <property type="protein sequence ID" value="AEL19509.1"/>
    <property type="molecule type" value="Genomic_DNA"/>
</dbReference>
<reference key="1">
    <citation type="submission" date="2011-06" db="EMBL/GenBank/DDBJ databases">
        <authorList>
            <person name="Mongodin E.F."/>
            <person name="Casjens S.R."/>
            <person name="Fraser-Liggett C.M."/>
            <person name="Qiu W.-G."/>
            <person name="Dunn J.J."/>
            <person name="Luft B.J."/>
            <person name="Schutzer S.E."/>
        </authorList>
    </citation>
    <scope>NUCLEOTIDE SEQUENCE</scope>
    <source>
        <strain>DN127</strain>
    </source>
</reference>
<accession>G0AP83</accession>